<evidence type="ECO:0000256" key="3">
    <source>
        <dbReference type="SAM" id="SignalP"/>
    </source>
</evidence>
<comment type="similarity">
    <text evidence="1">Belongs to the TCP11 family.</text>
</comment>
<keyword evidence="3" id="KW-0732">Signal</keyword>
<evidence type="ECO:0000313" key="4">
    <source>
        <dbReference type="EMBL" id="CAL5220989.1"/>
    </source>
</evidence>
<dbReference type="Proteomes" id="UP001497392">
    <property type="component" value="Unassembled WGS sequence"/>
</dbReference>
<sequence length="717" mass="76742">MFLKLIALAAVGGAAWLFMRPQIPILPPGIIGKKRKSIATESAPKAKAKKTGSAKEMEVPQAQGQLSSQDAPGQHIPRAPAAASGTPAASPVASPSKALQKESLYTITTNERIVHELLLSGEGPSQGAEEGGAGSSAAASARGIQQVAQQAFWDVLAEGLDQRPPQWERLLTLLEEARSMLLELIPENAEEGKQLRADVLEKLNMGYIRDRMQAGYDAEYLRRIFDFIVYTISCMEAPARRESTQKGYAEVLSGFSQASASTQDSAAPGQRIRVSLDASSSPEVPVSFSTRDPWVPVHLNTPGDSPRHYAPSRASAPSPGAVSEAQSEDWVLSMNGAEGRSPQQGGLRAPSPTLGPPLEEEVEVRFGMPSDRNNVTVQLVASPSRGATPPPQPSSALGAGWAGQGAPGVGRALAAAARFVMEKLAELRADVAKARLDLLKGILQGSQSGMQYERRRYTKAIGEDDPAQVLPKTKSWLQTGFRKVEPSSVREACGAMRAMVGEALLLLIQKPSAISTLDCPEALILDLQRLVATQNELQRLSLIGASLLVAQMLLGAKGLPSTPLTAENRRYYADVKETFGTLLAQPDVRMPHLSAAMAASLAKRVAGGDAPAEPSAEDLQSVDRLLHRIFSVEDVIYKKVQEGVLESLRIALVTKPSDCSSQVKARLSKVGADLIQQDVMDAARTLDKVMGLNIAVCEPFYQGIIRKLWAEKSTPTL</sequence>
<evidence type="ECO:0000313" key="5">
    <source>
        <dbReference type="Proteomes" id="UP001497392"/>
    </source>
</evidence>
<feature type="compositionally biased region" description="Low complexity" evidence="2">
    <location>
        <begin position="308"/>
        <end position="321"/>
    </location>
</feature>
<feature type="signal peptide" evidence="3">
    <location>
        <begin position="1"/>
        <end position="15"/>
    </location>
</feature>
<feature type="compositionally biased region" description="Polar residues" evidence="2">
    <location>
        <begin position="62"/>
        <end position="71"/>
    </location>
</feature>
<feature type="compositionally biased region" description="Low complexity" evidence="2">
    <location>
        <begin position="79"/>
        <end position="97"/>
    </location>
</feature>
<dbReference type="PANTHER" id="PTHR12832:SF11">
    <property type="entry name" value="LD23868P"/>
    <property type="match status" value="1"/>
</dbReference>
<feature type="region of interest" description="Disordered" evidence="2">
    <location>
        <begin position="36"/>
        <end position="97"/>
    </location>
</feature>
<feature type="compositionally biased region" description="Polar residues" evidence="2">
    <location>
        <begin position="277"/>
        <end position="290"/>
    </location>
</feature>
<gene>
    <name evidence="4" type="primary">g3103</name>
    <name evidence="4" type="ORF">VP750_LOCUS2648</name>
</gene>
<accession>A0ABP1FLZ3</accession>
<feature type="region of interest" description="Disordered" evidence="2">
    <location>
        <begin position="382"/>
        <end position="403"/>
    </location>
</feature>
<keyword evidence="5" id="KW-1185">Reference proteome</keyword>
<evidence type="ECO:0000256" key="2">
    <source>
        <dbReference type="SAM" id="MobiDB-lite"/>
    </source>
</evidence>
<organism evidence="4 5">
    <name type="scientific">Coccomyxa viridis</name>
    <dbReference type="NCBI Taxonomy" id="1274662"/>
    <lineage>
        <taxon>Eukaryota</taxon>
        <taxon>Viridiplantae</taxon>
        <taxon>Chlorophyta</taxon>
        <taxon>core chlorophytes</taxon>
        <taxon>Trebouxiophyceae</taxon>
        <taxon>Trebouxiophyceae incertae sedis</taxon>
        <taxon>Coccomyxaceae</taxon>
        <taxon>Coccomyxa</taxon>
    </lineage>
</organism>
<feature type="chain" id="PRO_5046020373" evidence="3">
    <location>
        <begin position="16"/>
        <end position="717"/>
    </location>
</feature>
<feature type="region of interest" description="Disordered" evidence="2">
    <location>
        <begin position="277"/>
        <end position="357"/>
    </location>
</feature>
<dbReference type="PANTHER" id="PTHR12832">
    <property type="entry name" value="TESTIS-SPECIFIC PROTEIN PBS13 T-COMPLEX 11"/>
    <property type="match status" value="1"/>
</dbReference>
<dbReference type="EMBL" id="CAXHTA020000004">
    <property type="protein sequence ID" value="CAL5220989.1"/>
    <property type="molecule type" value="Genomic_DNA"/>
</dbReference>
<reference evidence="4 5" key="1">
    <citation type="submission" date="2024-06" db="EMBL/GenBank/DDBJ databases">
        <authorList>
            <person name="Kraege A."/>
            <person name="Thomma B."/>
        </authorList>
    </citation>
    <scope>NUCLEOTIDE SEQUENCE [LARGE SCALE GENOMIC DNA]</scope>
</reference>
<proteinExistence type="inferred from homology"/>
<evidence type="ECO:0000256" key="1">
    <source>
        <dbReference type="ARBA" id="ARBA00010954"/>
    </source>
</evidence>
<dbReference type="InterPro" id="IPR008862">
    <property type="entry name" value="Tcp11"/>
</dbReference>
<name>A0ABP1FLZ3_9CHLO</name>
<protein>
    <submittedName>
        <fullName evidence="4">G3103 protein</fullName>
    </submittedName>
</protein>
<dbReference type="Pfam" id="PF05794">
    <property type="entry name" value="Tcp11"/>
    <property type="match status" value="2"/>
</dbReference>
<comment type="caution">
    <text evidence="4">The sequence shown here is derived from an EMBL/GenBank/DDBJ whole genome shotgun (WGS) entry which is preliminary data.</text>
</comment>